<proteinExistence type="predicted"/>
<dbReference type="GeneID" id="13405368"/>
<keyword evidence="2" id="KW-1185">Reference proteome</keyword>
<dbReference type="EMBL" id="JQ823123">
    <property type="protein sequence ID" value="AFM54749.1"/>
    <property type="molecule type" value="Genomic_DNA"/>
</dbReference>
<evidence type="ECO:0000313" key="1">
    <source>
        <dbReference type="EMBL" id="AFM54749.1"/>
    </source>
</evidence>
<protein>
    <submittedName>
        <fullName evidence="1">Uncharacterized protein</fullName>
    </submittedName>
</protein>
<accession>I6R9Q9</accession>
<dbReference type="RefSeq" id="YP_006560428.1">
    <property type="nucleotide sequence ID" value="NC_018272.1"/>
</dbReference>
<dbReference type="KEGG" id="vg:13405368"/>
<evidence type="ECO:0000313" key="2">
    <source>
        <dbReference type="Proteomes" id="UP000002819"/>
    </source>
</evidence>
<sequence length="116" mass="13304">MKNKDLENLTASVICSQLLLHYLEEIKHTRYYKGKLKEATRAAIIQLMKVERKEFDKLAETEGDIPHQISSNLIEIVSLLMRGGFSNMMLLGNLQYAYHKDPKAIEGIVNKVLKND</sequence>
<dbReference type="OrthoDB" id="32463at10239"/>
<gene>
    <name evidence="1" type="ORF">P12024L_29</name>
</gene>
<organism evidence="1 2">
    <name type="scientific">Nonlabens phage P12024L</name>
    <dbReference type="NCBI Taxonomy" id="1168479"/>
    <lineage>
        <taxon>Viruses</taxon>
        <taxon>Duplodnaviria</taxon>
        <taxon>Heunggongvirae</taxon>
        <taxon>Uroviricota</taxon>
        <taxon>Caudoviricetes</taxon>
        <taxon>Inhavirus</taxon>
        <taxon>Inhavirus P12024L</taxon>
    </lineage>
</organism>
<reference evidence="1 2" key="1">
    <citation type="journal article" date="2012" name="J. Virol.">
        <title>Complete Genome Sequences of Two Persicivirga Bacteriophages, P12024S and P12024L.</title>
        <authorList>
            <person name="Kang I."/>
            <person name="Jang H."/>
            <person name="Cho J.C."/>
        </authorList>
    </citation>
    <scope>NUCLEOTIDE SEQUENCE [LARGE SCALE GENOMIC DNA]</scope>
</reference>
<name>I6R9Q9_9CAUD</name>
<dbReference type="Proteomes" id="UP000002819">
    <property type="component" value="Segment"/>
</dbReference>